<evidence type="ECO:0000256" key="1">
    <source>
        <dbReference type="SAM" id="SignalP"/>
    </source>
</evidence>
<evidence type="ECO:0000313" key="3">
    <source>
        <dbReference type="Proteomes" id="UP000663444"/>
    </source>
</evidence>
<dbReference type="AlphaFoldDB" id="A0A974SPU8"/>
<dbReference type="InterPro" id="IPR018673">
    <property type="entry name" value="DUF2141"/>
</dbReference>
<feature type="signal peptide" evidence="1">
    <location>
        <begin position="1"/>
        <end position="28"/>
    </location>
</feature>
<dbReference type="EMBL" id="CP064781">
    <property type="protein sequence ID" value="QRJ64276.1"/>
    <property type="molecule type" value="Genomic_DNA"/>
</dbReference>
<dbReference type="Pfam" id="PF09912">
    <property type="entry name" value="DUF2141"/>
    <property type="match status" value="1"/>
</dbReference>
<keyword evidence="3" id="KW-1185">Reference proteome</keyword>
<organism evidence="2 3">
    <name type="scientific">Azospira restricta</name>
    <dbReference type="NCBI Taxonomy" id="404405"/>
    <lineage>
        <taxon>Bacteria</taxon>
        <taxon>Pseudomonadati</taxon>
        <taxon>Pseudomonadota</taxon>
        <taxon>Betaproteobacteria</taxon>
        <taxon>Rhodocyclales</taxon>
        <taxon>Rhodocyclaceae</taxon>
        <taxon>Azospira</taxon>
    </lineage>
</organism>
<feature type="chain" id="PRO_5037653402" evidence="1">
    <location>
        <begin position="29"/>
        <end position="150"/>
    </location>
</feature>
<dbReference type="Proteomes" id="UP000663444">
    <property type="component" value="Chromosome"/>
</dbReference>
<dbReference type="KEGG" id="ares:IWH25_02670"/>
<sequence>MSRIADFLHTSRLFLLGSLALAQPPAFAGDDATLTVTLQNVRDARGALRAGLYRDPATFRKEDQAVSVAQVPAAAGAVSLVFRDLPPGRYAVMAYHDENGDGTLNRRFGMFPSEGYGLSNNPQVAGPPAFADSAFEVAAPATAIAVELRY</sequence>
<evidence type="ECO:0000313" key="2">
    <source>
        <dbReference type="EMBL" id="QRJ64276.1"/>
    </source>
</evidence>
<accession>A0A974SPU8</accession>
<keyword evidence="1" id="KW-0732">Signal</keyword>
<name>A0A974SPU8_9RHOO</name>
<reference evidence="2" key="1">
    <citation type="submission" date="2020-11" db="EMBL/GenBank/DDBJ databases">
        <title>Azospira restricta DSM 18626 genome sequence.</title>
        <authorList>
            <person name="Moe W.M."/>
        </authorList>
    </citation>
    <scope>NUCLEOTIDE SEQUENCE</scope>
    <source>
        <strain evidence="2">DSM 18626</strain>
    </source>
</reference>
<protein>
    <submittedName>
        <fullName evidence="2">DUF2141 domain-containing protein</fullName>
    </submittedName>
</protein>
<dbReference type="RefSeq" id="WP_203387817.1">
    <property type="nucleotide sequence ID" value="NZ_CP064781.1"/>
</dbReference>
<proteinExistence type="predicted"/>
<gene>
    <name evidence="2" type="ORF">IWH25_02670</name>
</gene>